<protein>
    <submittedName>
        <fullName evidence="2">Phosphoserine phosphatase 1</fullName>
        <ecNumber evidence="2">3.1.3.3</ecNumber>
    </submittedName>
</protein>
<dbReference type="PANTHER" id="PTHR48100">
    <property type="entry name" value="BROAD-SPECIFICITY PHOSPHATASE YOR283W-RELATED"/>
    <property type="match status" value="1"/>
</dbReference>
<keyword evidence="2" id="KW-0378">Hydrolase</keyword>
<name>A0A2S9YXQ4_9BACT</name>
<organism evidence="2 3">
    <name type="scientific">Enhygromyxa salina</name>
    <dbReference type="NCBI Taxonomy" id="215803"/>
    <lineage>
        <taxon>Bacteria</taxon>
        <taxon>Pseudomonadati</taxon>
        <taxon>Myxococcota</taxon>
        <taxon>Polyangia</taxon>
        <taxon>Nannocystales</taxon>
        <taxon>Nannocystaceae</taxon>
        <taxon>Enhygromyxa</taxon>
    </lineage>
</organism>
<evidence type="ECO:0000313" key="2">
    <source>
        <dbReference type="EMBL" id="PRQ09857.1"/>
    </source>
</evidence>
<feature type="binding site" evidence="1">
    <location>
        <begin position="25"/>
        <end position="32"/>
    </location>
    <ligand>
        <name>substrate</name>
    </ligand>
</feature>
<evidence type="ECO:0000256" key="1">
    <source>
        <dbReference type="PIRSR" id="PIRSR613078-2"/>
    </source>
</evidence>
<comment type="caution">
    <text evidence="2">The sequence shown here is derived from an EMBL/GenBank/DDBJ whole genome shotgun (WGS) entry which is preliminary data.</text>
</comment>
<dbReference type="EMBL" id="PVNL01000011">
    <property type="protein sequence ID" value="PRQ09857.1"/>
    <property type="molecule type" value="Genomic_DNA"/>
</dbReference>
<dbReference type="CDD" id="cd07067">
    <property type="entry name" value="HP_PGM_like"/>
    <property type="match status" value="1"/>
</dbReference>
<accession>A0A2S9YXQ4</accession>
<dbReference type="Gene3D" id="3.40.50.1240">
    <property type="entry name" value="Phosphoglycerate mutase-like"/>
    <property type="match status" value="1"/>
</dbReference>
<feature type="binding site" evidence="1">
    <location>
        <position position="75"/>
    </location>
    <ligand>
        <name>substrate</name>
    </ligand>
</feature>
<dbReference type="InterPro" id="IPR029033">
    <property type="entry name" value="His_PPase_superfam"/>
</dbReference>
<dbReference type="GO" id="GO:0016791">
    <property type="term" value="F:phosphatase activity"/>
    <property type="evidence" value="ECO:0007669"/>
    <property type="project" value="TreeGrafter"/>
</dbReference>
<dbReference type="AlphaFoldDB" id="A0A2S9YXQ4"/>
<gene>
    <name evidence="2" type="primary">pspA_1</name>
    <name evidence="2" type="ORF">ENSA7_04080</name>
</gene>
<dbReference type="SMART" id="SM00855">
    <property type="entry name" value="PGAM"/>
    <property type="match status" value="1"/>
</dbReference>
<proteinExistence type="predicted"/>
<sequence length="217" mass="24227">MSLGRADQPWRRVADQRALAVLLVRHGRTSFNAEHRFCGGRSDPPLDEQGREQAAALAQRFSGEVERVWCSPQQRARQTAAGLAAGLGTPVVVPSLRELDQGLFEGHDFQPILTEHAEFFRAWKRDPTDVEIPGGGESMGALARRVSGGMTEILAQLGDDWRGRVIAVVCHQMAQAAFVCHALERPLRDWPQFQLRNATANLLSWDRERWSLVGRNL</sequence>
<dbReference type="SUPFAM" id="SSF53254">
    <property type="entry name" value="Phosphoglycerate mutase-like"/>
    <property type="match status" value="1"/>
</dbReference>
<dbReference type="InterPro" id="IPR050275">
    <property type="entry name" value="PGM_Phosphatase"/>
</dbReference>
<evidence type="ECO:0000313" key="3">
    <source>
        <dbReference type="Proteomes" id="UP000238823"/>
    </source>
</evidence>
<dbReference type="PANTHER" id="PTHR48100:SF62">
    <property type="entry name" value="GLUCOSYL-3-PHOSPHOGLYCERATE PHOSPHATASE"/>
    <property type="match status" value="1"/>
</dbReference>
<dbReference type="Proteomes" id="UP000238823">
    <property type="component" value="Unassembled WGS sequence"/>
</dbReference>
<reference evidence="2 3" key="1">
    <citation type="submission" date="2018-03" db="EMBL/GenBank/DDBJ databases">
        <title>Draft Genome Sequences of the Obligatory Marine Myxobacteria Enhygromyxa salina SWB007.</title>
        <authorList>
            <person name="Poehlein A."/>
            <person name="Moghaddam J.A."/>
            <person name="Harms H."/>
            <person name="Alanjari M."/>
            <person name="Koenig G.M."/>
            <person name="Daniel R."/>
            <person name="Schaeberle T.F."/>
        </authorList>
    </citation>
    <scope>NUCLEOTIDE SEQUENCE [LARGE SCALE GENOMIC DNA]</scope>
    <source>
        <strain evidence="2 3">SWB007</strain>
    </source>
</reference>
<dbReference type="GO" id="GO:0005737">
    <property type="term" value="C:cytoplasm"/>
    <property type="evidence" value="ECO:0007669"/>
    <property type="project" value="TreeGrafter"/>
</dbReference>
<dbReference type="OrthoDB" id="9781415at2"/>
<dbReference type="InterPro" id="IPR013078">
    <property type="entry name" value="His_Pase_superF_clade-1"/>
</dbReference>
<dbReference type="Pfam" id="PF00300">
    <property type="entry name" value="His_Phos_1"/>
    <property type="match status" value="1"/>
</dbReference>
<dbReference type="EC" id="3.1.3.3" evidence="2"/>